<gene>
    <name evidence="3" type="ORF">EDF64_10168</name>
</gene>
<reference evidence="3 4" key="1">
    <citation type="submission" date="2019-03" db="EMBL/GenBank/DDBJ databases">
        <title>Genomic analyses of the natural microbiome of Caenorhabditis elegans.</title>
        <authorList>
            <person name="Samuel B."/>
        </authorList>
    </citation>
    <scope>NUCLEOTIDE SEQUENCE [LARGE SCALE GENOMIC DNA]</scope>
    <source>
        <strain evidence="3 4">JUb65</strain>
    </source>
</reference>
<feature type="compositionally biased region" description="Basic and acidic residues" evidence="1">
    <location>
        <begin position="90"/>
        <end position="100"/>
    </location>
</feature>
<dbReference type="EMBL" id="SNVW01000001">
    <property type="protein sequence ID" value="TDN46211.1"/>
    <property type="molecule type" value="Genomic_DNA"/>
</dbReference>
<keyword evidence="2" id="KW-0472">Membrane</keyword>
<evidence type="ECO:0000313" key="4">
    <source>
        <dbReference type="Proteomes" id="UP000295764"/>
    </source>
</evidence>
<name>A0A4R6DMU4_9MICO</name>
<evidence type="ECO:0000256" key="1">
    <source>
        <dbReference type="SAM" id="MobiDB-lite"/>
    </source>
</evidence>
<feature type="transmembrane region" description="Helical" evidence="2">
    <location>
        <begin position="21"/>
        <end position="37"/>
    </location>
</feature>
<feature type="region of interest" description="Disordered" evidence="1">
    <location>
        <begin position="90"/>
        <end position="111"/>
    </location>
</feature>
<organism evidence="3 4">
    <name type="scientific">Curtobacterium flaccumfaciens</name>
    <dbReference type="NCBI Taxonomy" id="2035"/>
    <lineage>
        <taxon>Bacteria</taxon>
        <taxon>Bacillati</taxon>
        <taxon>Actinomycetota</taxon>
        <taxon>Actinomycetes</taxon>
        <taxon>Micrococcales</taxon>
        <taxon>Microbacteriaceae</taxon>
        <taxon>Curtobacterium</taxon>
    </lineage>
</organism>
<dbReference type="AlphaFoldDB" id="A0A4R6DMU4"/>
<evidence type="ECO:0000313" key="3">
    <source>
        <dbReference type="EMBL" id="TDN46211.1"/>
    </source>
</evidence>
<dbReference type="Proteomes" id="UP000295764">
    <property type="component" value="Unassembled WGS sequence"/>
</dbReference>
<keyword evidence="2" id="KW-0812">Transmembrane</keyword>
<dbReference type="OrthoDB" id="5020298at2"/>
<proteinExistence type="predicted"/>
<accession>A0A4R6DMU4</accession>
<protein>
    <submittedName>
        <fullName evidence="3">Uncharacterized protein</fullName>
    </submittedName>
</protein>
<dbReference type="RefSeq" id="WP_133518132.1">
    <property type="nucleotide sequence ID" value="NZ_SNVW01000001.1"/>
</dbReference>
<keyword evidence="2" id="KW-1133">Transmembrane helix</keyword>
<comment type="caution">
    <text evidence="3">The sequence shown here is derived from an EMBL/GenBank/DDBJ whole genome shotgun (WGS) entry which is preliminary data.</text>
</comment>
<sequence length="111" mass="11882">MSGRVIPKPDGSADRTITRSRVLSYALVVLAAVVFSLRPELFGDPQTQPAHALLHGWRIVAGIVLGVAALAVQVVVGVRWRAGLRREAGVDSKVDGEVGRKPPGNRAPRDR</sequence>
<evidence type="ECO:0000256" key="2">
    <source>
        <dbReference type="SAM" id="Phobius"/>
    </source>
</evidence>
<feature type="transmembrane region" description="Helical" evidence="2">
    <location>
        <begin position="57"/>
        <end position="78"/>
    </location>
</feature>